<keyword evidence="2" id="KW-1185">Reference proteome</keyword>
<accession>A0A9X1AHG3</accession>
<comment type="caution">
    <text evidence="1">The sequence shown here is derived from an EMBL/GenBank/DDBJ whole genome shotgun (WGS) entry which is preliminary data.</text>
</comment>
<organism evidence="1 2">
    <name type="scientific">Aminobacter anthyllidis</name>
    <dbReference type="NCBI Taxonomy" id="1035067"/>
    <lineage>
        <taxon>Bacteria</taxon>
        <taxon>Pseudomonadati</taxon>
        <taxon>Pseudomonadota</taxon>
        <taxon>Alphaproteobacteria</taxon>
        <taxon>Hyphomicrobiales</taxon>
        <taxon>Phyllobacteriaceae</taxon>
        <taxon>Aminobacter</taxon>
    </lineage>
</organism>
<evidence type="ECO:0000313" key="2">
    <source>
        <dbReference type="Proteomes" id="UP001138921"/>
    </source>
</evidence>
<gene>
    <name evidence="1" type="ORF">J1C56_30175</name>
</gene>
<proteinExistence type="predicted"/>
<dbReference type="Proteomes" id="UP001138921">
    <property type="component" value="Unassembled WGS sequence"/>
</dbReference>
<reference evidence="1" key="1">
    <citation type="journal article" date="2021" name="Microorganisms">
        <title>Phylogenomic Reconstruction and Metabolic Potential of the Genus Aminobacter.</title>
        <authorList>
            <person name="Artuso I."/>
            <person name="Turrini P."/>
            <person name="Pirolo M."/>
            <person name="Lugli G.A."/>
            <person name="Ventura M."/>
            <person name="Visca P."/>
        </authorList>
    </citation>
    <scope>NUCLEOTIDE SEQUENCE</scope>
    <source>
        <strain evidence="1">LMG 26462</strain>
    </source>
</reference>
<dbReference type="RefSeq" id="WP_214393631.1">
    <property type="nucleotide sequence ID" value="NZ_JAFLWW010000014.1"/>
</dbReference>
<evidence type="ECO:0000313" key="1">
    <source>
        <dbReference type="EMBL" id="MBT1159824.1"/>
    </source>
</evidence>
<name>A0A9X1AHG3_9HYPH</name>
<dbReference type="EMBL" id="JAFLWW010000014">
    <property type="protein sequence ID" value="MBT1159824.1"/>
    <property type="molecule type" value="Genomic_DNA"/>
</dbReference>
<dbReference type="AlphaFoldDB" id="A0A9X1AHG3"/>
<sequence length="55" mass="6288">MKREIDSQEQTLREYVGRSKAQVDAHNAKLEALLIEAIARRRKALVGIDALKDRI</sequence>
<protein>
    <submittedName>
        <fullName evidence="1">Uncharacterized protein</fullName>
    </submittedName>
</protein>
<reference evidence="1" key="2">
    <citation type="submission" date="2021-03" db="EMBL/GenBank/DDBJ databases">
        <authorList>
            <person name="Artuso I."/>
            <person name="Turrini P."/>
            <person name="Pirolo M."/>
            <person name="Lugli G.A."/>
            <person name="Ventura M."/>
            <person name="Visca P."/>
        </authorList>
    </citation>
    <scope>NUCLEOTIDE SEQUENCE</scope>
    <source>
        <strain evidence="1">LMG 26462</strain>
    </source>
</reference>